<dbReference type="Proteomes" id="UP001457282">
    <property type="component" value="Unassembled WGS sequence"/>
</dbReference>
<evidence type="ECO:0000256" key="1">
    <source>
        <dbReference type="SAM" id="MobiDB-lite"/>
    </source>
</evidence>
<feature type="region of interest" description="Disordered" evidence="1">
    <location>
        <begin position="1"/>
        <end position="118"/>
    </location>
</feature>
<evidence type="ECO:0000313" key="2">
    <source>
        <dbReference type="EMBL" id="KAK9919703.1"/>
    </source>
</evidence>
<organism evidence="2 3">
    <name type="scientific">Rubus argutus</name>
    <name type="common">Southern blackberry</name>
    <dbReference type="NCBI Taxonomy" id="59490"/>
    <lineage>
        <taxon>Eukaryota</taxon>
        <taxon>Viridiplantae</taxon>
        <taxon>Streptophyta</taxon>
        <taxon>Embryophyta</taxon>
        <taxon>Tracheophyta</taxon>
        <taxon>Spermatophyta</taxon>
        <taxon>Magnoliopsida</taxon>
        <taxon>eudicotyledons</taxon>
        <taxon>Gunneridae</taxon>
        <taxon>Pentapetalae</taxon>
        <taxon>rosids</taxon>
        <taxon>fabids</taxon>
        <taxon>Rosales</taxon>
        <taxon>Rosaceae</taxon>
        <taxon>Rosoideae</taxon>
        <taxon>Rosoideae incertae sedis</taxon>
        <taxon>Rubus</taxon>
    </lineage>
</organism>
<evidence type="ECO:0000313" key="3">
    <source>
        <dbReference type="Proteomes" id="UP001457282"/>
    </source>
</evidence>
<reference evidence="2 3" key="1">
    <citation type="journal article" date="2023" name="G3 (Bethesda)">
        <title>A chromosome-length genome assembly and annotation of blackberry (Rubus argutus, cv. 'Hillquist').</title>
        <authorList>
            <person name="Bruna T."/>
            <person name="Aryal R."/>
            <person name="Dudchenko O."/>
            <person name="Sargent D.J."/>
            <person name="Mead D."/>
            <person name="Buti M."/>
            <person name="Cavallini A."/>
            <person name="Hytonen T."/>
            <person name="Andres J."/>
            <person name="Pham M."/>
            <person name="Weisz D."/>
            <person name="Mascagni F."/>
            <person name="Usai G."/>
            <person name="Natali L."/>
            <person name="Bassil N."/>
            <person name="Fernandez G.E."/>
            <person name="Lomsadze A."/>
            <person name="Armour M."/>
            <person name="Olukolu B."/>
            <person name="Poorten T."/>
            <person name="Britton C."/>
            <person name="Davik J."/>
            <person name="Ashrafi H."/>
            <person name="Aiden E.L."/>
            <person name="Borodovsky M."/>
            <person name="Worthington M."/>
        </authorList>
    </citation>
    <scope>NUCLEOTIDE SEQUENCE [LARGE SCALE GENOMIC DNA]</scope>
    <source>
        <strain evidence="2">PI 553951</strain>
    </source>
</reference>
<sequence>MEHDDNYMETDKGNEIKSPSEVLNNPESSEHIPSPAEAIKKPESSELKIPSSAEVLSRPRVRNPSSSAEVLRRPELELLNNPELSDYIPSPAESPNKPESSEVKIPSSAEVLSRTRVS</sequence>
<name>A0AAW1W582_RUBAR</name>
<protein>
    <submittedName>
        <fullName evidence="2">Uncharacterized protein</fullName>
    </submittedName>
</protein>
<keyword evidence="3" id="KW-1185">Reference proteome</keyword>
<accession>A0AAW1W582</accession>
<gene>
    <name evidence="2" type="ORF">M0R45_028284</name>
</gene>
<proteinExistence type="predicted"/>
<dbReference type="AlphaFoldDB" id="A0AAW1W582"/>
<dbReference type="EMBL" id="JBEDUW010000006">
    <property type="protein sequence ID" value="KAK9919703.1"/>
    <property type="molecule type" value="Genomic_DNA"/>
</dbReference>
<feature type="compositionally biased region" description="Basic and acidic residues" evidence="1">
    <location>
        <begin position="1"/>
        <end position="15"/>
    </location>
</feature>
<comment type="caution">
    <text evidence="2">The sequence shown here is derived from an EMBL/GenBank/DDBJ whole genome shotgun (WGS) entry which is preliminary data.</text>
</comment>